<feature type="non-terminal residue" evidence="2">
    <location>
        <position position="1"/>
    </location>
</feature>
<dbReference type="InterPro" id="IPR013425">
    <property type="entry name" value="Autotrns_rpt"/>
</dbReference>
<dbReference type="RefSeq" id="WP_156551152.1">
    <property type="nucleotide sequence ID" value="NZ_JTJU01000101.1"/>
</dbReference>
<organism evidence="2 3">
    <name type="scientific">Gallibacterium salpingitidis</name>
    <dbReference type="NCBI Taxonomy" id="505341"/>
    <lineage>
        <taxon>Bacteria</taxon>
        <taxon>Pseudomonadati</taxon>
        <taxon>Pseudomonadota</taxon>
        <taxon>Gammaproteobacteria</taxon>
        <taxon>Pasteurellales</taxon>
        <taxon>Pasteurellaceae</taxon>
        <taxon>Gallibacterium</taxon>
    </lineage>
</organism>
<sequence length="468" mass="49313">FSPNNFYDYTGNTVVNKGTLTLIDGANISQTSAVDVGSQHSNGATLNLQTGSQLISSGPITLATAGGSGKLNAQQVRLGASTIARDLTGQQAIVNFDGTTLAISENGVLFDGFRSDKAADSEAPDSIMLQTNGVNIEVAENKITRQYDKASMTGEGSLIKSGKGQLVLRAVNTFKGHTDILAGSLKLAVENTLPSNSPIFIAQGANVTIEMENQGDNILPNTLSGNGDLIKRGPGTTTLSANNLPFTGDIYIKQGTIYAEHLSQLGSGQRIIMGEQQDFGTLTLNLAQNDSLNRHLIGQGHLLKQDNHILTFSKDYQYTYSGDTDVQAGEIVLAKGANIPNSAIKMASATVLRAETGSHAIGALSLADKTNQVNIVANSFNDYSQLHAQGAVTLNGQLMVDASAWNTPVAGNGKLPNVITSQQQLSGQFSSYQDNSALFDFVPEYDYANKAMHLVINHAANCANTSAG</sequence>
<dbReference type="AlphaFoldDB" id="A0AB36DZD7"/>
<evidence type="ECO:0000256" key="1">
    <source>
        <dbReference type="ARBA" id="ARBA00022729"/>
    </source>
</evidence>
<dbReference type="NCBIfam" id="TIGR02601">
    <property type="entry name" value="autotrns_rpt"/>
    <property type="match status" value="2"/>
</dbReference>
<protein>
    <recommendedName>
        <fullName evidence="4">Filamentous haemagglutinin FhaB/tRNA nuclease CdiA-like TPS domain-containing protein</fullName>
    </recommendedName>
</protein>
<reference evidence="2 3" key="1">
    <citation type="submission" date="2014-11" db="EMBL/GenBank/DDBJ databases">
        <title>Pan-genome of Gallibacterium spp.</title>
        <authorList>
            <person name="Kudirkiene E."/>
            <person name="Bojesen A.M."/>
        </authorList>
    </citation>
    <scope>NUCLEOTIDE SEQUENCE [LARGE SCALE GENOMIC DNA]</scope>
    <source>
        <strain evidence="2 3">18469/18</strain>
    </source>
</reference>
<gene>
    <name evidence="2" type="ORF">QV09_12220</name>
</gene>
<keyword evidence="1" id="KW-0732">Signal</keyword>
<evidence type="ECO:0000313" key="3">
    <source>
        <dbReference type="Proteomes" id="UP000092527"/>
    </source>
</evidence>
<dbReference type="SUPFAM" id="SSF51126">
    <property type="entry name" value="Pectin lyase-like"/>
    <property type="match status" value="2"/>
</dbReference>
<feature type="non-terminal residue" evidence="2">
    <location>
        <position position="468"/>
    </location>
</feature>
<dbReference type="InterPro" id="IPR011050">
    <property type="entry name" value="Pectin_lyase_fold/virulence"/>
</dbReference>
<proteinExistence type="predicted"/>
<dbReference type="Pfam" id="PF12951">
    <property type="entry name" value="PATR"/>
    <property type="match status" value="3"/>
</dbReference>
<comment type="caution">
    <text evidence="2">The sequence shown here is derived from an EMBL/GenBank/DDBJ whole genome shotgun (WGS) entry which is preliminary data.</text>
</comment>
<dbReference type="EMBL" id="JTJU01000101">
    <property type="protein sequence ID" value="OBX06376.1"/>
    <property type="molecule type" value="Genomic_DNA"/>
</dbReference>
<dbReference type="Proteomes" id="UP000092527">
    <property type="component" value="Unassembled WGS sequence"/>
</dbReference>
<evidence type="ECO:0008006" key="4">
    <source>
        <dbReference type="Google" id="ProtNLM"/>
    </source>
</evidence>
<evidence type="ECO:0000313" key="2">
    <source>
        <dbReference type="EMBL" id="OBX06376.1"/>
    </source>
</evidence>
<name>A0AB36DZD7_9PAST</name>
<accession>A0AB36DZD7</accession>